<evidence type="ECO:0000313" key="2">
    <source>
        <dbReference type="Proteomes" id="UP000078046"/>
    </source>
</evidence>
<accession>A0A177BBC9</accession>
<evidence type="ECO:0000313" key="1">
    <source>
        <dbReference type="EMBL" id="OAF70942.1"/>
    </source>
</evidence>
<dbReference type="AlphaFoldDB" id="A0A177BBC9"/>
<proteinExistence type="predicted"/>
<protein>
    <submittedName>
        <fullName evidence="1">Uncharacterized protein</fullName>
    </submittedName>
</protein>
<name>A0A177BBC9_9BILA</name>
<comment type="caution">
    <text evidence="1">The sequence shown here is derived from an EMBL/GenBank/DDBJ whole genome shotgun (WGS) entry which is preliminary data.</text>
</comment>
<organism evidence="1 2">
    <name type="scientific">Intoshia linei</name>
    <dbReference type="NCBI Taxonomy" id="1819745"/>
    <lineage>
        <taxon>Eukaryota</taxon>
        <taxon>Metazoa</taxon>
        <taxon>Spiralia</taxon>
        <taxon>Lophotrochozoa</taxon>
        <taxon>Mesozoa</taxon>
        <taxon>Orthonectida</taxon>
        <taxon>Rhopaluridae</taxon>
        <taxon>Intoshia</taxon>
    </lineage>
</organism>
<reference evidence="1 2" key="1">
    <citation type="submission" date="2016-04" db="EMBL/GenBank/DDBJ databases">
        <title>The genome of Intoshia linei affirms orthonectids as highly simplified spiralians.</title>
        <authorList>
            <person name="Mikhailov K.V."/>
            <person name="Slusarev G.S."/>
            <person name="Nikitin M.A."/>
            <person name="Logacheva M.D."/>
            <person name="Penin A."/>
            <person name="Aleoshin V."/>
            <person name="Panchin Y.V."/>
        </authorList>
    </citation>
    <scope>NUCLEOTIDE SEQUENCE [LARGE SCALE GENOMIC DNA]</scope>
    <source>
        <strain evidence="1">Intl2013</strain>
        <tissue evidence="1">Whole animal</tissue>
    </source>
</reference>
<keyword evidence="2" id="KW-1185">Reference proteome</keyword>
<dbReference type="EMBL" id="LWCA01000097">
    <property type="protein sequence ID" value="OAF70942.1"/>
    <property type="molecule type" value="Genomic_DNA"/>
</dbReference>
<gene>
    <name evidence="1" type="ORF">A3Q56_01281</name>
</gene>
<dbReference type="Proteomes" id="UP000078046">
    <property type="component" value="Unassembled WGS sequence"/>
</dbReference>
<sequence>MSESYRTPTEEEIKLLINNVKLNSQKTLKVRLDLHTIKDCETEISNMNNINPEIINNNMCITIHAIKNIHMMRIEELTRIEYVSNNVKYFIEKYFETIQNTPKFKLKKRAPKNLSENVIVHVKEYYKSDEIFVTEYEVRVLKKKLNKLIHPAYSKYLHEVKNVPISTTLPSTQTTKKELTSSRNSKVSITQSEKCPIEEEISKSKSASKQIDDLLEKKIKPYRMCLKMMRFKNMS</sequence>